<gene>
    <name evidence="1" type="ORF">CW311_18755</name>
</gene>
<accession>A0A2N0WAN2</accession>
<sequence>MNTPFQYAIQKLKARFISSLIFYLKMNQFQYRGLTSGEIEMARPVFGHLIDYAKIKIFNIPYLPWQPVNIFMAPNGNLFVHQKYFSPDYSTCSISLQGIFIHELAHILQFQQHTNVIVKGAILQAGYYLSFKQYNPYQYHLIQGKTFSSYNIEQQGDIARDIFLNKIPNIILEK</sequence>
<reference evidence="1 2" key="1">
    <citation type="submission" date="2017-12" db="EMBL/GenBank/DDBJ databases">
        <title>Draft Genome sequences of multiple microbial strains isolated from spacecraft associated surfaces.</title>
        <authorList>
            <person name="Seuylemezian A."/>
            <person name="Vaishampayan P."/>
            <person name="Venkateswaran K."/>
        </authorList>
    </citation>
    <scope>NUCLEOTIDE SEQUENCE [LARGE SCALE GENOMIC DNA]</scope>
    <source>
        <strain evidence="1 2">2P01AA</strain>
    </source>
</reference>
<dbReference type="RefSeq" id="WP_032812502.1">
    <property type="nucleotide sequence ID" value="NZ_CP158965.1"/>
</dbReference>
<proteinExistence type="predicted"/>
<protein>
    <recommendedName>
        <fullName evidence="3">Zinc protease</fullName>
    </recommendedName>
</protein>
<evidence type="ECO:0000313" key="1">
    <source>
        <dbReference type="EMBL" id="PKF31529.1"/>
    </source>
</evidence>
<evidence type="ECO:0000313" key="2">
    <source>
        <dbReference type="Proteomes" id="UP000233553"/>
    </source>
</evidence>
<dbReference type="EMBL" id="PISJ01000021">
    <property type="protein sequence ID" value="PKF31529.1"/>
    <property type="molecule type" value="Genomic_DNA"/>
</dbReference>
<organism evidence="1 2">
    <name type="scientific">Acinetobacter proteolyticus</name>
    <dbReference type="NCBI Taxonomy" id="1776741"/>
    <lineage>
        <taxon>Bacteria</taxon>
        <taxon>Pseudomonadati</taxon>
        <taxon>Pseudomonadota</taxon>
        <taxon>Gammaproteobacteria</taxon>
        <taxon>Moraxellales</taxon>
        <taxon>Moraxellaceae</taxon>
        <taxon>Acinetobacter</taxon>
    </lineage>
</organism>
<dbReference type="AlphaFoldDB" id="A0A2N0WAN2"/>
<dbReference type="Proteomes" id="UP000233553">
    <property type="component" value="Unassembled WGS sequence"/>
</dbReference>
<evidence type="ECO:0008006" key="3">
    <source>
        <dbReference type="Google" id="ProtNLM"/>
    </source>
</evidence>
<name>A0A2N0WAN2_9GAMM</name>
<comment type="caution">
    <text evidence="1">The sequence shown here is derived from an EMBL/GenBank/DDBJ whole genome shotgun (WGS) entry which is preliminary data.</text>
</comment>